<gene>
    <name evidence="2" type="ORF">H6G05_12285</name>
</gene>
<protein>
    <submittedName>
        <fullName evidence="2">Uncharacterized protein</fullName>
    </submittedName>
</protein>
<keyword evidence="1" id="KW-0472">Membrane</keyword>
<sequence length="47" mass="5164">MTIEAQLDTSKWNSFYDSLGRQTFGIAMAIAANVCISVLGIFEIHSL</sequence>
<keyword evidence="3" id="KW-1185">Reference proteome</keyword>
<organism evidence="2 3">
    <name type="scientific">Phormidium tenue FACHB-1050</name>
    <dbReference type="NCBI Taxonomy" id="2692857"/>
    <lineage>
        <taxon>Bacteria</taxon>
        <taxon>Bacillati</taxon>
        <taxon>Cyanobacteriota</taxon>
        <taxon>Cyanophyceae</taxon>
        <taxon>Oscillatoriophycideae</taxon>
        <taxon>Oscillatoriales</taxon>
        <taxon>Oscillatoriaceae</taxon>
        <taxon>Phormidium</taxon>
    </lineage>
</organism>
<reference evidence="2 3" key="1">
    <citation type="journal article" date="2020" name="ISME J.">
        <title>Comparative genomics reveals insights into cyanobacterial evolution and habitat adaptation.</title>
        <authorList>
            <person name="Chen M.Y."/>
            <person name="Teng W.K."/>
            <person name="Zhao L."/>
            <person name="Hu C.X."/>
            <person name="Zhou Y.K."/>
            <person name="Han B.P."/>
            <person name="Song L.R."/>
            <person name="Shu W.S."/>
        </authorList>
    </citation>
    <scope>NUCLEOTIDE SEQUENCE [LARGE SCALE GENOMIC DNA]</scope>
    <source>
        <strain evidence="2 3">FACHB-1050</strain>
    </source>
</reference>
<evidence type="ECO:0000313" key="2">
    <source>
        <dbReference type="EMBL" id="MBD2317619.1"/>
    </source>
</evidence>
<name>A0ABR8CAA3_9CYAN</name>
<proteinExistence type="predicted"/>
<feature type="transmembrane region" description="Helical" evidence="1">
    <location>
        <begin position="24"/>
        <end position="42"/>
    </location>
</feature>
<keyword evidence="1" id="KW-1133">Transmembrane helix</keyword>
<dbReference type="Proteomes" id="UP000618445">
    <property type="component" value="Unassembled WGS sequence"/>
</dbReference>
<evidence type="ECO:0000313" key="3">
    <source>
        <dbReference type="Proteomes" id="UP000618445"/>
    </source>
</evidence>
<accession>A0ABR8CAA3</accession>
<evidence type="ECO:0000256" key="1">
    <source>
        <dbReference type="SAM" id="Phobius"/>
    </source>
</evidence>
<dbReference type="EMBL" id="JACJQY010000017">
    <property type="protein sequence ID" value="MBD2317619.1"/>
    <property type="molecule type" value="Genomic_DNA"/>
</dbReference>
<dbReference type="RefSeq" id="WP_190578445.1">
    <property type="nucleotide sequence ID" value="NZ_CAWPQU010000009.1"/>
</dbReference>
<keyword evidence="1" id="KW-0812">Transmembrane</keyword>
<comment type="caution">
    <text evidence="2">The sequence shown here is derived from an EMBL/GenBank/DDBJ whole genome shotgun (WGS) entry which is preliminary data.</text>
</comment>